<evidence type="ECO:0000256" key="1">
    <source>
        <dbReference type="SAM" id="MobiDB-lite"/>
    </source>
</evidence>
<proteinExistence type="predicted"/>
<comment type="caution">
    <text evidence="2">The sequence shown here is derived from an EMBL/GenBank/DDBJ whole genome shotgun (WGS) entry which is preliminary data.</text>
</comment>
<keyword evidence="3" id="KW-1185">Reference proteome</keyword>
<protein>
    <submittedName>
        <fullName evidence="2">Uncharacterized protein</fullName>
    </submittedName>
</protein>
<dbReference type="AlphaFoldDB" id="A0A9P9F1L5"/>
<feature type="region of interest" description="Disordered" evidence="1">
    <location>
        <begin position="56"/>
        <end position="92"/>
    </location>
</feature>
<evidence type="ECO:0000313" key="2">
    <source>
        <dbReference type="EMBL" id="KAH7149535.1"/>
    </source>
</evidence>
<dbReference type="EMBL" id="JAGMUU010000007">
    <property type="protein sequence ID" value="KAH7149535.1"/>
    <property type="molecule type" value="Genomic_DNA"/>
</dbReference>
<reference evidence="2" key="1">
    <citation type="journal article" date="2021" name="Nat. Commun.">
        <title>Genetic determinants of endophytism in the Arabidopsis root mycobiome.</title>
        <authorList>
            <person name="Mesny F."/>
            <person name="Miyauchi S."/>
            <person name="Thiergart T."/>
            <person name="Pickel B."/>
            <person name="Atanasova L."/>
            <person name="Karlsson M."/>
            <person name="Huettel B."/>
            <person name="Barry K.W."/>
            <person name="Haridas S."/>
            <person name="Chen C."/>
            <person name="Bauer D."/>
            <person name="Andreopoulos W."/>
            <person name="Pangilinan J."/>
            <person name="LaButti K."/>
            <person name="Riley R."/>
            <person name="Lipzen A."/>
            <person name="Clum A."/>
            <person name="Drula E."/>
            <person name="Henrissat B."/>
            <person name="Kohler A."/>
            <person name="Grigoriev I.V."/>
            <person name="Martin F.M."/>
            <person name="Hacquard S."/>
        </authorList>
    </citation>
    <scope>NUCLEOTIDE SEQUENCE</scope>
    <source>
        <strain evidence="2">MPI-CAGE-AT-0021</strain>
    </source>
</reference>
<organism evidence="2 3">
    <name type="scientific">Dactylonectria estremocensis</name>
    <dbReference type="NCBI Taxonomy" id="1079267"/>
    <lineage>
        <taxon>Eukaryota</taxon>
        <taxon>Fungi</taxon>
        <taxon>Dikarya</taxon>
        <taxon>Ascomycota</taxon>
        <taxon>Pezizomycotina</taxon>
        <taxon>Sordariomycetes</taxon>
        <taxon>Hypocreomycetidae</taxon>
        <taxon>Hypocreales</taxon>
        <taxon>Nectriaceae</taxon>
        <taxon>Dactylonectria</taxon>
    </lineage>
</organism>
<gene>
    <name evidence="2" type="ORF">B0J13DRAFT_551707</name>
</gene>
<accession>A0A9P9F1L5</accession>
<name>A0A9P9F1L5_9HYPO</name>
<feature type="compositionally biased region" description="Low complexity" evidence="1">
    <location>
        <begin position="69"/>
        <end position="85"/>
    </location>
</feature>
<sequence>MSPGAHVLKHSVSVCSIVLVSASSSSPRFLARLLGLWGRSLAAVVISVATPEPHRTGMSIAEQPAPLLTDTASSTTRVTARSSPTGCPVLEN</sequence>
<evidence type="ECO:0000313" key="3">
    <source>
        <dbReference type="Proteomes" id="UP000717696"/>
    </source>
</evidence>
<dbReference type="Proteomes" id="UP000717696">
    <property type="component" value="Unassembled WGS sequence"/>
</dbReference>